<dbReference type="EMBL" id="JAZAQF010000021">
    <property type="protein sequence ID" value="MFG3816756.1"/>
    <property type="molecule type" value="Genomic_DNA"/>
</dbReference>
<evidence type="ECO:0000256" key="2">
    <source>
        <dbReference type="ARBA" id="ARBA00022803"/>
    </source>
</evidence>
<dbReference type="Pfam" id="PF13432">
    <property type="entry name" value="TPR_16"/>
    <property type="match status" value="2"/>
</dbReference>
<keyword evidence="2 3" id="KW-0802">TPR repeat</keyword>
<feature type="repeat" description="TPR" evidence="3">
    <location>
        <begin position="221"/>
        <end position="254"/>
    </location>
</feature>
<dbReference type="Gene3D" id="1.25.40.10">
    <property type="entry name" value="Tetratricopeptide repeat domain"/>
    <property type="match status" value="2"/>
</dbReference>
<feature type="repeat" description="TPR" evidence="3">
    <location>
        <begin position="187"/>
        <end position="220"/>
    </location>
</feature>
<evidence type="ECO:0000256" key="3">
    <source>
        <dbReference type="PROSITE-ProRule" id="PRU00339"/>
    </source>
</evidence>
<dbReference type="RefSeq" id="WP_393010832.1">
    <property type="nucleotide sequence ID" value="NZ_JAZAQF010000021.1"/>
</dbReference>
<dbReference type="InterPro" id="IPR050498">
    <property type="entry name" value="Ycf3"/>
</dbReference>
<dbReference type="InterPro" id="IPR011990">
    <property type="entry name" value="TPR-like_helical_dom_sf"/>
</dbReference>
<organism evidence="4 5">
    <name type="scientific">Limnothrix redekei LRLZ20PSL1</name>
    <dbReference type="NCBI Taxonomy" id="3112953"/>
    <lineage>
        <taxon>Bacteria</taxon>
        <taxon>Bacillati</taxon>
        <taxon>Cyanobacteriota</taxon>
        <taxon>Cyanophyceae</taxon>
        <taxon>Pseudanabaenales</taxon>
        <taxon>Pseudanabaenaceae</taxon>
        <taxon>Limnothrix</taxon>
    </lineage>
</organism>
<evidence type="ECO:0000313" key="5">
    <source>
        <dbReference type="Proteomes" id="UP001604335"/>
    </source>
</evidence>
<accession>A0ABW7C6R9</accession>
<dbReference type="PROSITE" id="PS50005">
    <property type="entry name" value="TPR"/>
    <property type="match status" value="2"/>
</dbReference>
<keyword evidence="1" id="KW-0677">Repeat</keyword>
<name>A0ABW7C6R9_9CYAN</name>
<comment type="caution">
    <text evidence="4">The sequence shown here is derived from an EMBL/GenBank/DDBJ whole genome shotgun (WGS) entry which is preliminary data.</text>
</comment>
<sequence length="313" mass="34576">MSEPDRTGRWAIALLLSVVVWGLAATTYWPSRLTPASVPVSSPQDPMALGASAFSRGDYADALAAFAIAAHQAPDAHRQARAHHNRCLTWLALADWAAAIGDCSTALELNPQLWDAYLNRGLAYRGQQNRAAATQDFETVLHQHPLDGRAWYNHGLVMAEQQQGREAIEDFNRAILQFGHESLDRLAQVYYDRAITWLDQGDRPQALADLDRSLRYGPQQANSFHLRGLVLQALGRSTEAIGSFDQAIALAPMNGLSYMARSQLHQQMHCHQAAIHDLESAVRCFYDCGDWGSFQTALTALRQLQQSNSVAIG</sequence>
<evidence type="ECO:0000256" key="1">
    <source>
        <dbReference type="ARBA" id="ARBA00022737"/>
    </source>
</evidence>
<gene>
    <name evidence="4" type="ORF">VPK24_03835</name>
</gene>
<dbReference type="PANTHER" id="PTHR44858:SF1">
    <property type="entry name" value="UDP-N-ACETYLGLUCOSAMINE--PEPTIDE N-ACETYLGLUCOSAMINYLTRANSFERASE SPINDLY-RELATED"/>
    <property type="match status" value="1"/>
</dbReference>
<protein>
    <submittedName>
        <fullName evidence="4">Tetratricopeptide repeat protein</fullName>
    </submittedName>
</protein>
<dbReference type="SUPFAM" id="SSF48452">
    <property type="entry name" value="TPR-like"/>
    <property type="match status" value="1"/>
</dbReference>
<proteinExistence type="predicted"/>
<reference evidence="5" key="1">
    <citation type="journal article" date="2024" name="Algal Res.">
        <title>Biochemical, toxicological and genomic investigation of a high-biomass producing Limnothrix strain isolated from Italian shallow drinking water reservoir.</title>
        <authorList>
            <person name="Simonazzi M."/>
            <person name="Shishido T.K."/>
            <person name="Delbaje E."/>
            <person name="Wahlsten M."/>
            <person name="Fewer D.P."/>
            <person name="Sivonen K."/>
            <person name="Pezzolesi L."/>
            <person name="Pistocchi R."/>
        </authorList>
    </citation>
    <scope>NUCLEOTIDE SEQUENCE [LARGE SCALE GENOMIC DNA]</scope>
    <source>
        <strain evidence="5">LRLZ20PSL1</strain>
    </source>
</reference>
<dbReference type="SMART" id="SM00028">
    <property type="entry name" value="TPR"/>
    <property type="match status" value="7"/>
</dbReference>
<keyword evidence="5" id="KW-1185">Reference proteome</keyword>
<dbReference type="InterPro" id="IPR019734">
    <property type="entry name" value="TPR_rpt"/>
</dbReference>
<dbReference type="PANTHER" id="PTHR44858">
    <property type="entry name" value="TETRATRICOPEPTIDE REPEAT PROTEIN 6"/>
    <property type="match status" value="1"/>
</dbReference>
<dbReference type="Proteomes" id="UP001604335">
    <property type="component" value="Unassembled WGS sequence"/>
</dbReference>
<evidence type="ECO:0000313" key="4">
    <source>
        <dbReference type="EMBL" id="MFG3816756.1"/>
    </source>
</evidence>